<dbReference type="RefSeq" id="WP_208080300.1">
    <property type="nucleotide sequence ID" value="NZ_CP071869.1"/>
</dbReference>
<dbReference type="Proteomes" id="UP000663920">
    <property type="component" value="Chromosome"/>
</dbReference>
<dbReference type="PANTHER" id="PTHR40050:SF1">
    <property type="entry name" value="INNER SPORE COAT PROTEIN H"/>
    <property type="match status" value="1"/>
</dbReference>
<evidence type="ECO:0000313" key="3">
    <source>
        <dbReference type="Proteomes" id="UP000663920"/>
    </source>
</evidence>
<dbReference type="AlphaFoldDB" id="A0A975H8P1"/>
<sequence length="484" mass="57202">MKQLFKLFFLFSMCFGTSFFAQELVAKKGSFGVDTKNKIIVWHVANLEVLKSVNKNATAIRFNKKFNLKETTIKSFSYTNNIPVSNGNNYKLYITKLPLVHLKVNTSKMGNVFKLPFNFSFFNDKNYIESTGGVRYRGNLSLSFPKKSFDLEFWKDSITREKKDVKLAGLRSDDDWILDGLFNEPLRLRSYVATNLWHKIHKPYYLKKEPKAKSTFRAKFVEVFKNNTYYGIYQLSESVDRKQLKLKKKDKTEIRGELFKANSYKGGPDFTKSPENYDNQTIFWNGWVTRYPSDINEFSWKNLVEFSKLVVQGSEEDFIKNIESKFQISNAIDYYLFVNLLKTTDNLGKNYYLGKYDKNEPYFFIPWDLDGSFGVVVDGATKLETEGVLQNGLLKRLLETNLNGYKEKVKKRWTELRLKEFSNEALFSKINEIYNSFTEEKIYEREHLVWTNKLNETTNENHYKYFEKWLTERLNYLDNHFNKL</sequence>
<evidence type="ECO:0000313" key="2">
    <source>
        <dbReference type="EMBL" id="QTE24328.1"/>
    </source>
</evidence>
<reference evidence="2 3" key="1">
    <citation type="submission" date="2021-03" db="EMBL/GenBank/DDBJ databases">
        <title>Complete genome of Polaribacter_sp.SM13.</title>
        <authorList>
            <person name="Jeong S.W."/>
            <person name="Bae J.W."/>
        </authorList>
    </citation>
    <scope>NUCLEOTIDE SEQUENCE [LARGE SCALE GENOMIC DNA]</scope>
    <source>
        <strain evidence="2 3">SM13</strain>
    </source>
</reference>
<name>A0A975H8P1_9FLAO</name>
<keyword evidence="2" id="KW-0808">Transferase</keyword>
<dbReference type="InterPro" id="IPR014867">
    <property type="entry name" value="Spore_coat_CotH_CotH2/3/7"/>
</dbReference>
<dbReference type="PANTHER" id="PTHR40050">
    <property type="entry name" value="INNER SPORE COAT PROTEIN H"/>
    <property type="match status" value="1"/>
</dbReference>
<dbReference type="KEGG" id="pcea:J3359_08725"/>
<keyword evidence="2" id="KW-0418">Kinase</keyword>
<feature type="signal peptide" evidence="1">
    <location>
        <begin position="1"/>
        <end position="21"/>
    </location>
</feature>
<dbReference type="GO" id="GO:0016301">
    <property type="term" value="F:kinase activity"/>
    <property type="evidence" value="ECO:0007669"/>
    <property type="project" value="UniProtKB-KW"/>
</dbReference>
<dbReference type="EMBL" id="CP071869">
    <property type="protein sequence ID" value="QTE24328.1"/>
    <property type="molecule type" value="Genomic_DNA"/>
</dbReference>
<dbReference type="Pfam" id="PF08757">
    <property type="entry name" value="CotH"/>
    <property type="match status" value="1"/>
</dbReference>
<feature type="chain" id="PRO_5037193290" evidence="1">
    <location>
        <begin position="22"/>
        <end position="484"/>
    </location>
</feature>
<accession>A0A975H8P1</accession>
<keyword evidence="3" id="KW-1185">Reference proteome</keyword>
<protein>
    <submittedName>
        <fullName evidence="2">CotH kinase family protein</fullName>
    </submittedName>
</protein>
<gene>
    <name evidence="2" type="ORF">J3359_08725</name>
</gene>
<evidence type="ECO:0000256" key="1">
    <source>
        <dbReference type="SAM" id="SignalP"/>
    </source>
</evidence>
<keyword evidence="1" id="KW-0732">Signal</keyword>
<organism evidence="2 3">
    <name type="scientific">Polaribacter cellanae</name>
    <dbReference type="NCBI Taxonomy" id="2818493"/>
    <lineage>
        <taxon>Bacteria</taxon>
        <taxon>Pseudomonadati</taxon>
        <taxon>Bacteroidota</taxon>
        <taxon>Flavobacteriia</taxon>
        <taxon>Flavobacteriales</taxon>
        <taxon>Flavobacteriaceae</taxon>
    </lineage>
</organism>
<proteinExistence type="predicted"/>